<protein>
    <submittedName>
        <fullName evidence="1">Uncharacterized protein</fullName>
    </submittedName>
</protein>
<accession>A0A0K2UAN1</accession>
<dbReference type="AlphaFoldDB" id="A0A0K2UAN1"/>
<proteinExistence type="predicted"/>
<feature type="non-terminal residue" evidence="1">
    <location>
        <position position="1"/>
    </location>
</feature>
<evidence type="ECO:0000313" key="1">
    <source>
        <dbReference type="EMBL" id="CDW35130.1"/>
    </source>
</evidence>
<name>A0A0K2UAN1_LEPSM</name>
<dbReference type="EMBL" id="HACA01017769">
    <property type="protein sequence ID" value="CDW35130.1"/>
    <property type="molecule type" value="Transcribed_RNA"/>
</dbReference>
<reference evidence="1" key="1">
    <citation type="submission" date="2014-05" db="EMBL/GenBank/DDBJ databases">
        <authorList>
            <person name="Chronopoulou M."/>
        </authorList>
    </citation>
    <scope>NUCLEOTIDE SEQUENCE</scope>
    <source>
        <tissue evidence="1">Whole organism</tissue>
    </source>
</reference>
<organism evidence="1">
    <name type="scientific">Lepeophtheirus salmonis</name>
    <name type="common">Salmon louse</name>
    <name type="synonym">Caligus salmonis</name>
    <dbReference type="NCBI Taxonomy" id="72036"/>
    <lineage>
        <taxon>Eukaryota</taxon>
        <taxon>Metazoa</taxon>
        <taxon>Ecdysozoa</taxon>
        <taxon>Arthropoda</taxon>
        <taxon>Crustacea</taxon>
        <taxon>Multicrustacea</taxon>
        <taxon>Hexanauplia</taxon>
        <taxon>Copepoda</taxon>
        <taxon>Siphonostomatoida</taxon>
        <taxon>Caligidae</taxon>
        <taxon>Lepeophtheirus</taxon>
    </lineage>
</organism>
<sequence>YQRIGIPFLLTIKDFITTSFLIHKHLKSFLSVSHPSVIIIHFSSPVPTAQCQALPLQPYTKTTN</sequence>